<dbReference type="EMBL" id="NRJG01000159">
    <property type="protein sequence ID" value="RIY34976.1"/>
    <property type="molecule type" value="Genomic_DNA"/>
</dbReference>
<dbReference type="Proteomes" id="UP000265916">
    <property type="component" value="Unassembled WGS sequence"/>
</dbReference>
<proteinExistence type="predicted"/>
<gene>
    <name evidence="2" type="ORF">CKF58_07310</name>
</gene>
<protein>
    <recommendedName>
        <fullName evidence="4">DUF805 domain-containing protein</fullName>
    </recommendedName>
</protein>
<dbReference type="InterPro" id="IPR008523">
    <property type="entry name" value="DUF805"/>
</dbReference>
<organism evidence="2 3">
    <name type="scientific">Psittacicella hinzii</name>
    <dbReference type="NCBI Taxonomy" id="2028575"/>
    <lineage>
        <taxon>Bacteria</taxon>
        <taxon>Pseudomonadati</taxon>
        <taxon>Pseudomonadota</taxon>
        <taxon>Gammaproteobacteria</taxon>
        <taxon>Pasteurellales</taxon>
        <taxon>Psittacicellaceae</taxon>
        <taxon>Psittacicella</taxon>
    </lineage>
</organism>
<reference evidence="2 3" key="1">
    <citation type="submission" date="2017-08" db="EMBL/GenBank/DDBJ databases">
        <title>Reclassification of Bisgaard taxon 37 and 44.</title>
        <authorList>
            <person name="Christensen H."/>
        </authorList>
    </citation>
    <scope>NUCLEOTIDE SEQUENCE [LARGE SCALE GENOMIC DNA]</scope>
    <source>
        <strain evidence="2 3">111</strain>
    </source>
</reference>
<evidence type="ECO:0000313" key="2">
    <source>
        <dbReference type="EMBL" id="RIY34976.1"/>
    </source>
</evidence>
<feature type="transmembrane region" description="Helical" evidence="1">
    <location>
        <begin position="32"/>
        <end position="55"/>
    </location>
</feature>
<evidence type="ECO:0000313" key="3">
    <source>
        <dbReference type="Proteomes" id="UP000265916"/>
    </source>
</evidence>
<keyword evidence="1" id="KW-0472">Membrane</keyword>
<keyword evidence="1" id="KW-0812">Transmembrane</keyword>
<dbReference type="AlphaFoldDB" id="A0A3A1YC77"/>
<accession>A0A3A1YC77</accession>
<dbReference type="PANTHER" id="PTHR34980:SF2">
    <property type="entry name" value="INNER MEMBRANE PROTEIN YHAH-RELATED"/>
    <property type="match status" value="1"/>
</dbReference>
<dbReference type="RefSeq" id="WP_119532477.1">
    <property type="nucleotide sequence ID" value="NZ_JBHSSP010000021.1"/>
</dbReference>
<comment type="caution">
    <text evidence="2">The sequence shown here is derived from an EMBL/GenBank/DDBJ whole genome shotgun (WGS) entry which is preliminary data.</text>
</comment>
<evidence type="ECO:0008006" key="4">
    <source>
        <dbReference type="Google" id="ProtNLM"/>
    </source>
</evidence>
<sequence length="132" mass="15384">MSTSDQPSFIFNFYIHLVNLFNYTGAERRREYWYFLLASFLLLAICYFAFSLIISHFGLTYAAYLNGFFVGLSTIIFFATLATIMRRLHDIGITAWVILVIMAFAPLAFIFGLMPTKYEANRYRHSPLYPED</sequence>
<keyword evidence="1" id="KW-1133">Transmembrane helix</keyword>
<keyword evidence="3" id="KW-1185">Reference proteome</keyword>
<dbReference type="Pfam" id="PF05656">
    <property type="entry name" value="DUF805"/>
    <property type="match status" value="1"/>
</dbReference>
<feature type="transmembrane region" description="Helical" evidence="1">
    <location>
        <begin position="61"/>
        <end position="81"/>
    </location>
</feature>
<evidence type="ECO:0000256" key="1">
    <source>
        <dbReference type="SAM" id="Phobius"/>
    </source>
</evidence>
<feature type="transmembrane region" description="Helical" evidence="1">
    <location>
        <begin position="93"/>
        <end position="114"/>
    </location>
</feature>
<dbReference type="GO" id="GO:0005886">
    <property type="term" value="C:plasma membrane"/>
    <property type="evidence" value="ECO:0007669"/>
    <property type="project" value="TreeGrafter"/>
</dbReference>
<dbReference type="PANTHER" id="PTHR34980">
    <property type="entry name" value="INNER MEMBRANE PROTEIN-RELATED-RELATED"/>
    <property type="match status" value="1"/>
</dbReference>
<name>A0A3A1YC77_9GAMM</name>
<dbReference type="OrthoDB" id="9812349at2"/>